<keyword evidence="2" id="KW-1185">Reference proteome</keyword>
<name>A0ABU9AYQ2_9BACT</name>
<dbReference type="Proteomes" id="UP001371305">
    <property type="component" value="Unassembled WGS sequence"/>
</dbReference>
<comment type="caution">
    <text evidence="1">The sequence shown here is derived from an EMBL/GenBank/DDBJ whole genome shotgun (WGS) entry which is preliminary data.</text>
</comment>
<evidence type="ECO:0000313" key="2">
    <source>
        <dbReference type="Proteomes" id="UP001371305"/>
    </source>
</evidence>
<protein>
    <submittedName>
        <fullName evidence="1">Uncharacterized protein</fullName>
    </submittedName>
</protein>
<evidence type="ECO:0000313" key="1">
    <source>
        <dbReference type="EMBL" id="MEK7952806.1"/>
    </source>
</evidence>
<gene>
    <name evidence="1" type="ORF">WKV53_19995</name>
</gene>
<dbReference type="RefSeq" id="WP_341406563.1">
    <property type="nucleotide sequence ID" value="NZ_JBBUKT010000008.1"/>
</dbReference>
<proteinExistence type="predicted"/>
<reference evidence="1 2" key="1">
    <citation type="submission" date="2024-04" db="EMBL/GenBank/DDBJ databases">
        <title>Luteolibacter sp. isolated from soil.</title>
        <authorList>
            <person name="An J."/>
        </authorList>
    </citation>
    <scope>NUCLEOTIDE SEQUENCE [LARGE SCALE GENOMIC DNA]</scope>
    <source>
        <strain evidence="1 2">Y139</strain>
    </source>
</reference>
<dbReference type="EMBL" id="JBBUKT010000008">
    <property type="protein sequence ID" value="MEK7952806.1"/>
    <property type="molecule type" value="Genomic_DNA"/>
</dbReference>
<sequence length="134" mass="15539">MPHPDLLNLCYELQGGPAEPMTMPVTERIAAVWRGPGTWEVRFLATMRAAEAERVGLWEDITGAVVQMHAIEEFLRKKYSAEVMRRYSTISTMTIARKRLRSDCRLLEEAIGISEQTHTPLPPWWWKFRPSVRK</sequence>
<organism evidence="1 2">
    <name type="scientific">Luteolibacter soli</name>
    <dbReference type="NCBI Taxonomy" id="3135280"/>
    <lineage>
        <taxon>Bacteria</taxon>
        <taxon>Pseudomonadati</taxon>
        <taxon>Verrucomicrobiota</taxon>
        <taxon>Verrucomicrobiia</taxon>
        <taxon>Verrucomicrobiales</taxon>
        <taxon>Verrucomicrobiaceae</taxon>
        <taxon>Luteolibacter</taxon>
    </lineage>
</organism>
<accession>A0ABU9AYQ2</accession>